<dbReference type="SUPFAM" id="SSF160387">
    <property type="entry name" value="NosL/MerB-like"/>
    <property type="match status" value="1"/>
</dbReference>
<dbReference type="Proteomes" id="UP000518681">
    <property type="component" value="Unassembled WGS sequence"/>
</dbReference>
<protein>
    <recommendedName>
        <fullName evidence="3">Organomercurial lyase</fullName>
    </recommendedName>
</protein>
<organism evidence="1 2">
    <name type="scientific">Paraburkholderia fungorum</name>
    <dbReference type="NCBI Taxonomy" id="134537"/>
    <lineage>
        <taxon>Bacteria</taxon>
        <taxon>Pseudomonadati</taxon>
        <taxon>Pseudomonadota</taxon>
        <taxon>Betaproteobacteria</taxon>
        <taxon>Burkholderiales</taxon>
        <taxon>Burkholderiaceae</taxon>
        <taxon>Paraburkholderia</taxon>
    </lineage>
</organism>
<dbReference type="Pfam" id="PF03243">
    <property type="entry name" value="MerB"/>
    <property type="match status" value="1"/>
</dbReference>
<dbReference type="GO" id="GO:0018836">
    <property type="term" value="F:alkylmercury lyase activity"/>
    <property type="evidence" value="ECO:0007669"/>
    <property type="project" value="InterPro"/>
</dbReference>
<proteinExistence type="predicted"/>
<dbReference type="AlphaFoldDB" id="A0AAW3V0R1"/>
<dbReference type="InterPro" id="IPR036390">
    <property type="entry name" value="WH_DNA-bd_sf"/>
</dbReference>
<evidence type="ECO:0000313" key="2">
    <source>
        <dbReference type="Proteomes" id="UP000518681"/>
    </source>
</evidence>
<dbReference type="PRINTS" id="PR01699">
    <property type="entry name" value="ORGNOHGLYASE"/>
</dbReference>
<evidence type="ECO:0008006" key="3">
    <source>
        <dbReference type="Google" id="ProtNLM"/>
    </source>
</evidence>
<name>A0AAW3V0R1_9BURK</name>
<dbReference type="InterPro" id="IPR053717">
    <property type="entry name" value="MerB_lyase_sf"/>
</dbReference>
<dbReference type="Gene3D" id="3.30.450.410">
    <property type="match status" value="1"/>
</dbReference>
<evidence type="ECO:0000313" key="1">
    <source>
        <dbReference type="EMBL" id="MBB6204542.1"/>
    </source>
</evidence>
<sequence length="118" mass="13165">MRNDDHVIVNRIRLDISHFLGTRCLLKRRALDWPVGRVTAALEQAASAKWDDDGNVVGYGLTLRETPHTFEVDGRLLYTWCAFDTLFFPALIDRTAHVVSRCAATGVPVSLTVTPEAI</sequence>
<reference evidence="1 2" key="1">
    <citation type="submission" date="2020-08" db="EMBL/GenBank/DDBJ databases">
        <title>Genomic Encyclopedia of Type Strains, Phase IV (KMG-V): Genome sequencing to study the core and pangenomes of soil and plant-associated prokaryotes.</title>
        <authorList>
            <person name="Whitman W."/>
        </authorList>
    </citation>
    <scope>NUCLEOTIDE SEQUENCE [LARGE SCALE GENOMIC DNA]</scope>
    <source>
        <strain evidence="1 2">SEMIA 4013</strain>
    </source>
</reference>
<dbReference type="InterPro" id="IPR004927">
    <property type="entry name" value="MerB"/>
</dbReference>
<dbReference type="SUPFAM" id="SSF46785">
    <property type="entry name" value="Winged helix' DNA-binding domain"/>
    <property type="match status" value="1"/>
</dbReference>
<accession>A0AAW3V0R1</accession>
<gene>
    <name evidence="1" type="ORF">GGD69_005436</name>
</gene>
<dbReference type="EMBL" id="JACIIK010000009">
    <property type="protein sequence ID" value="MBB6204542.1"/>
    <property type="molecule type" value="Genomic_DNA"/>
</dbReference>
<comment type="caution">
    <text evidence="1">The sequence shown here is derived from an EMBL/GenBank/DDBJ whole genome shotgun (WGS) entry which is preliminary data.</text>
</comment>